<evidence type="ECO:0000256" key="2">
    <source>
        <dbReference type="SAM" id="Phobius"/>
    </source>
</evidence>
<evidence type="ECO:0000256" key="1">
    <source>
        <dbReference type="SAM" id="MobiDB-lite"/>
    </source>
</evidence>
<reference evidence="3 4" key="1">
    <citation type="submission" date="2020-04" db="EMBL/GenBank/DDBJ databases">
        <title>Phylogenetic Diversity and Antibacterial Activity against Ralstonia solanacearum of Endophytic Actinomycete Isolated from Moss.</title>
        <authorList>
            <person name="Zhuang X."/>
        </authorList>
    </citation>
    <scope>NUCLEOTIDE SEQUENCE [LARGE SCALE GENOMIC DNA]</scope>
    <source>
        <strain evidence="3 4">LD120</strain>
    </source>
</reference>
<gene>
    <name evidence="3" type="ORF">HFV08_22895</name>
</gene>
<dbReference type="Proteomes" id="UP000772196">
    <property type="component" value="Unassembled WGS sequence"/>
</dbReference>
<dbReference type="EMBL" id="JAAWWP010000015">
    <property type="protein sequence ID" value="NKI44040.1"/>
    <property type="molecule type" value="Genomic_DNA"/>
</dbReference>
<feature type="transmembrane region" description="Helical" evidence="2">
    <location>
        <begin position="51"/>
        <end position="71"/>
    </location>
</feature>
<name>A0ABX1H9U1_9ACTN</name>
<accession>A0ABX1H9U1</accession>
<keyword evidence="4" id="KW-1185">Reference proteome</keyword>
<evidence type="ECO:0000313" key="3">
    <source>
        <dbReference type="EMBL" id="NKI44040.1"/>
    </source>
</evidence>
<sequence length="87" mass="8973">MADTATRSILRTQRRRAQAPHASAALSLAGATVRRTVTGLGVRPSGTRHPAVAAAMVLPLAALLVVVFGGWDAVVTQASSVGVMLER</sequence>
<protein>
    <submittedName>
        <fullName evidence="3">Uncharacterized protein</fullName>
    </submittedName>
</protein>
<organism evidence="3 4">
    <name type="scientific">Streptomyces physcomitrii</name>
    <dbReference type="NCBI Taxonomy" id="2724184"/>
    <lineage>
        <taxon>Bacteria</taxon>
        <taxon>Bacillati</taxon>
        <taxon>Actinomycetota</taxon>
        <taxon>Actinomycetes</taxon>
        <taxon>Kitasatosporales</taxon>
        <taxon>Streptomycetaceae</taxon>
        <taxon>Streptomyces</taxon>
    </lineage>
</organism>
<feature type="compositionally biased region" description="Polar residues" evidence="1">
    <location>
        <begin position="1"/>
        <end position="11"/>
    </location>
</feature>
<feature type="region of interest" description="Disordered" evidence="1">
    <location>
        <begin position="1"/>
        <end position="23"/>
    </location>
</feature>
<proteinExistence type="predicted"/>
<dbReference type="RefSeq" id="WP_168541907.1">
    <property type="nucleotide sequence ID" value="NZ_JAAWWP010000015.1"/>
</dbReference>
<keyword evidence="2" id="KW-1133">Transmembrane helix</keyword>
<comment type="caution">
    <text evidence="3">The sequence shown here is derived from an EMBL/GenBank/DDBJ whole genome shotgun (WGS) entry which is preliminary data.</text>
</comment>
<evidence type="ECO:0000313" key="4">
    <source>
        <dbReference type="Proteomes" id="UP000772196"/>
    </source>
</evidence>
<keyword evidence="2" id="KW-0472">Membrane</keyword>
<keyword evidence="2" id="KW-0812">Transmembrane</keyword>